<feature type="compositionally biased region" description="Polar residues" evidence="7">
    <location>
        <begin position="28"/>
        <end position="47"/>
    </location>
</feature>
<feature type="binding site" evidence="5">
    <location>
        <begin position="961"/>
        <end position="968"/>
    </location>
    <ligand>
        <name>ATP</name>
        <dbReference type="ChEBI" id="CHEBI:30616"/>
    </ligand>
</feature>
<evidence type="ECO:0000259" key="8">
    <source>
        <dbReference type="PROSITE" id="PS50067"/>
    </source>
</evidence>
<feature type="compositionally biased region" description="Basic and acidic residues" evidence="7">
    <location>
        <begin position="819"/>
        <end position="829"/>
    </location>
</feature>
<dbReference type="EMBL" id="HBJA01037986">
    <property type="protein sequence ID" value="CAE0801837.1"/>
    <property type="molecule type" value="Transcribed_RNA"/>
</dbReference>
<feature type="compositionally biased region" description="Low complexity" evidence="7">
    <location>
        <begin position="696"/>
        <end position="716"/>
    </location>
</feature>
<evidence type="ECO:0000256" key="2">
    <source>
        <dbReference type="ARBA" id="ARBA00022840"/>
    </source>
</evidence>
<dbReference type="GO" id="GO:0007018">
    <property type="term" value="P:microtubule-based movement"/>
    <property type="evidence" value="ECO:0007669"/>
    <property type="project" value="InterPro"/>
</dbReference>
<feature type="compositionally biased region" description="Polar residues" evidence="7">
    <location>
        <begin position="830"/>
        <end position="842"/>
    </location>
</feature>
<protein>
    <recommendedName>
        <fullName evidence="11">Kinesin motor domain-containing protein</fullName>
    </recommendedName>
</protein>
<feature type="compositionally biased region" description="Basic and acidic residues" evidence="7">
    <location>
        <begin position="633"/>
        <end position="666"/>
    </location>
</feature>
<dbReference type="InterPro" id="IPR001752">
    <property type="entry name" value="Kinesin_motor_dom"/>
</dbReference>
<evidence type="ECO:0000256" key="3">
    <source>
        <dbReference type="ARBA" id="ARBA00023054"/>
    </source>
</evidence>
<keyword evidence="2 5" id="KW-0067">ATP-binding</keyword>
<dbReference type="PRINTS" id="PR00380">
    <property type="entry name" value="KINESINHEAVY"/>
</dbReference>
<feature type="domain" description="Kinesin motor" evidence="8">
    <location>
        <begin position="877"/>
        <end position="1242"/>
    </location>
</feature>
<feature type="region of interest" description="Disordered" evidence="7">
    <location>
        <begin position="1461"/>
        <end position="1482"/>
    </location>
</feature>
<evidence type="ECO:0000256" key="5">
    <source>
        <dbReference type="PROSITE-ProRule" id="PRU00283"/>
    </source>
</evidence>
<feature type="compositionally biased region" description="Low complexity" evidence="7">
    <location>
        <begin position="765"/>
        <end position="788"/>
    </location>
</feature>
<dbReference type="PANTHER" id="PTHR47968">
    <property type="entry name" value="CENTROMERE PROTEIN E"/>
    <property type="match status" value="1"/>
</dbReference>
<dbReference type="InterPro" id="IPR027640">
    <property type="entry name" value="Kinesin-like_fam"/>
</dbReference>
<feature type="compositionally biased region" description="Pro residues" evidence="7">
    <location>
        <begin position="730"/>
        <end position="740"/>
    </location>
</feature>
<dbReference type="Gene3D" id="3.40.850.10">
    <property type="entry name" value="Kinesin motor domain"/>
    <property type="match status" value="1"/>
</dbReference>
<dbReference type="PROSITE" id="PS50067">
    <property type="entry name" value="KINESIN_MOTOR_2"/>
    <property type="match status" value="1"/>
</dbReference>
<evidence type="ECO:0000259" key="9">
    <source>
        <dbReference type="PROSITE" id="PS50835"/>
    </source>
</evidence>
<feature type="compositionally biased region" description="Polar residues" evidence="7">
    <location>
        <begin position="91"/>
        <end position="104"/>
    </location>
</feature>
<reference evidence="10" key="1">
    <citation type="submission" date="2021-01" db="EMBL/GenBank/DDBJ databases">
        <authorList>
            <person name="Corre E."/>
            <person name="Pelletier E."/>
            <person name="Niang G."/>
            <person name="Scheremetjew M."/>
            <person name="Finn R."/>
            <person name="Kale V."/>
            <person name="Holt S."/>
            <person name="Cochrane G."/>
            <person name="Meng A."/>
            <person name="Brown T."/>
            <person name="Cohen L."/>
        </authorList>
    </citation>
    <scope>NUCLEOTIDE SEQUENCE</scope>
    <source>
        <strain evidence="10">CCMP1594</strain>
    </source>
</reference>
<evidence type="ECO:0008006" key="11">
    <source>
        <dbReference type="Google" id="ProtNLM"/>
    </source>
</evidence>
<keyword evidence="1 5" id="KW-0547">Nucleotide-binding</keyword>
<feature type="region of interest" description="Disordered" evidence="7">
    <location>
        <begin position="1133"/>
        <end position="1153"/>
    </location>
</feature>
<feature type="compositionally biased region" description="Basic and acidic residues" evidence="7">
    <location>
        <begin position="796"/>
        <end position="809"/>
    </location>
</feature>
<feature type="region of interest" description="Disordered" evidence="7">
    <location>
        <begin position="27"/>
        <end position="47"/>
    </location>
</feature>
<dbReference type="GO" id="GO:0005524">
    <property type="term" value="F:ATP binding"/>
    <property type="evidence" value="ECO:0007669"/>
    <property type="project" value="UniProtKB-UniRule"/>
</dbReference>
<dbReference type="Pfam" id="PF00225">
    <property type="entry name" value="Kinesin"/>
    <property type="match status" value="2"/>
</dbReference>
<dbReference type="GO" id="GO:0008017">
    <property type="term" value="F:microtubule binding"/>
    <property type="evidence" value="ECO:0007669"/>
    <property type="project" value="InterPro"/>
</dbReference>
<keyword evidence="3 6" id="KW-0175">Coiled coil</keyword>
<dbReference type="PROSITE" id="PS00411">
    <property type="entry name" value="KINESIN_MOTOR_1"/>
    <property type="match status" value="1"/>
</dbReference>
<evidence type="ECO:0000313" key="10">
    <source>
        <dbReference type="EMBL" id="CAE0801837.1"/>
    </source>
</evidence>
<evidence type="ECO:0000256" key="4">
    <source>
        <dbReference type="ARBA" id="ARBA00023175"/>
    </source>
</evidence>
<evidence type="ECO:0000256" key="7">
    <source>
        <dbReference type="SAM" id="MobiDB-lite"/>
    </source>
</evidence>
<feature type="coiled-coil region" evidence="6">
    <location>
        <begin position="1330"/>
        <end position="1382"/>
    </location>
</feature>
<comment type="similarity">
    <text evidence="5">Belongs to the TRAFAC class myosin-kinesin ATPase superfamily. Kinesin family.</text>
</comment>
<dbReference type="InterPro" id="IPR036961">
    <property type="entry name" value="Kinesin_motor_dom_sf"/>
</dbReference>
<feature type="compositionally biased region" description="Low complexity" evidence="7">
    <location>
        <begin position="528"/>
        <end position="545"/>
    </location>
</feature>
<evidence type="ECO:0000256" key="6">
    <source>
        <dbReference type="SAM" id="Coils"/>
    </source>
</evidence>
<dbReference type="SMART" id="SM00129">
    <property type="entry name" value="KISc"/>
    <property type="match status" value="1"/>
</dbReference>
<feature type="region of interest" description="Disordered" evidence="7">
    <location>
        <begin position="448"/>
        <end position="470"/>
    </location>
</feature>
<feature type="compositionally biased region" description="Polar residues" evidence="7">
    <location>
        <begin position="139"/>
        <end position="160"/>
    </location>
</feature>
<evidence type="ECO:0000256" key="1">
    <source>
        <dbReference type="ARBA" id="ARBA00022741"/>
    </source>
</evidence>
<feature type="region of interest" description="Disordered" evidence="7">
    <location>
        <begin position="508"/>
        <end position="870"/>
    </location>
</feature>
<feature type="compositionally biased region" description="Polar residues" evidence="7">
    <location>
        <begin position="668"/>
        <end position="687"/>
    </location>
</feature>
<dbReference type="PROSITE" id="PS50835">
    <property type="entry name" value="IG_LIKE"/>
    <property type="match status" value="1"/>
</dbReference>
<keyword evidence="4 5" id="KW-0505">Motor protein</keyword>
<organism evidence="10">
    <name type="scientific">Eutreptiella gymnastica</name>
    <dbReference type="NCBI Taxonomy" id="73025"/>
    <lineage>
        <taxon>Eukaryota</taxon>
        <taxon>Discoba</taxon>
        <taxon>Euglenozoa</taxon>
        <taxon>Euglenida</taxon>
        <taxon>Spirocuta</taxon>
        <taxon>Euglenophyceae</taxon>
        <taxon>Eutreptiales</taxon>
        <taxon>Eutreptiaceae</taxon>
        <taxon>Eutreptiella</taxon>
    </lineage>
</organism>
<dbReference type="PANTHER" id="PTHR47968:SF75">
    <property type="entry name" value="CENTROMERE-ASSOCIATED PROTEIN E"/>
    <property type="match status" value="1"/>
</dbReference>
<dbReference type="SUPFAM" id="SSF52540">
    <property type="entry name" value="P-loop containing nucleoside triphosphate hydrolases"/>
    <property type="match status" value="1"/>
</dbReference>
<dbReference type="InterPro" id="IPR007110">
    <property type="entry name" value="Ig-like_dom"/>
</dbReference>
<dbReference type="InterPro" id="IPR019821">
    <property type="entry name" value="Kinesin_motor_CS"/>
</dbReference>
<feature type="region of interest" description="Disordered" evidence="7">
    <location>
        <begin position="78"/>
        <end position="314"/>
    </location>
</feature>
<dbReference type="InterPro" id="IPR027417">
    <property type="entry name" value="P-loop_NTPase"/>
</dbReference>
<name>A0A7S4FL71_9EUGL</name>
<accession>A0A7S4FL71</accession>
<feature type="domain" description="Ig-like" evidence="9">
    <location>
        <begin position="847"/>
        <end position="935"/>
    </location>
</feature>
<feature type="compositionally biased region" description="Basic and acidic residues" evidence="7">
    <location>
        <begin position="548"/>
        <end position="625"/>
    </location>
</feature>
<gene>
    <name evidence="10" type="ORF">EGYM00163_LOCUS12958</name>
</gene>
<sequence>MAAQPFNAVKSTKSRFYDMAKLKAGAISSGSQRQVDSEGSQSTIKSTGKSMAWTIDFDEPESAEFPVNNQPIESAPKFKFFHGSGNAKVDATQSAPQFARTNSAPVEGANYNPKSQAPEKANRSAGVQPHTATADHGKTASNTVTRSKSKCSTLARTSSDVVKKTLRHTTPPPARDRAKSQPSSKAYIQSSHQHHAAEESQEVFNEPPLVSDRSMSSREESVGYNTARSSHESHSTGRSSLQGGAMWECYGDGEDIQRQPRIQPSAQVAPKRNAEPRRRSTSTPSQNGVDPRKADARRNANGMEGPQQETREKEMEHKRMLIDARRRELLNIQVAAENKREEKRLEEERALAKVAQPPTNDESGWVAATVSPGNSVVYLDSRIPIKHVRRPSDATPEMMDQGIRRDCSNVAVPHPHGVTPEVGSNVSYPVAPQQHPVQAPGVAVFVSPSSPTARSPVPQAQSPPITAGNSPVLSDQALPEFGGSGYVSPMPIMVHDYASGEVTPVSMPSIATSPVDERSRSPAMQQSRAQEILAAQAAEARQKQALKQKREEQRRKEEADRAKEAEKAWAEAHKKIEEEHRRKEEQKKAALDARRRLEERKRAEKAKIEQARIKEEERREQEKQHKQGQMRLMAEKRREQERLRLRQKDAEEEKRRQRVKKEEEVYRSMQTRSPPRTASAARGTSPTHMVPRTAFVTRSSTSPTPSGTTSPVRSSPAPATLAHAYSRSAGPPPNADPAPGPAGHRPRDPYPVATPYAVTSPFMYPSGAGAPAGPARAGPASAVPEAAAWHIPAGGRDSRGTSDVRESRGPLRRSSGGAEKSKGPDEGRMQTRTRSQPGNSSPEAARPQTRAHSAEPLVARGARSKSPKPAAGELLCNLSVGVRFRPPPPRDENREVCWLANGNTVSTSGKRPDKTVNDKAVFAFENVFTEDEDTYEVYDYMCRDAVEGAVQGTNSTIFAYGQTNSGKTYTIGGSDGMPGVIEMAANNMFEMMDQWQDLNPDTHSQFKVTTSYVEIYNEQLSDLLRNPRQRQKYPLVLADNGTGVVVENLLELPVTSVDQVLKQKELGERQRHVDANNEHAKASRSHTIFQFCIERTDLVGPQGATLTRSVLNIVDLAGSETTYTTLKTDSRFRGDHDDRELTSGFGNDKAAQKRRHDVLKQNKEGNNIRCSLLALIRVVRALAARVKGDTKVHVPYRDSKLTRLLGNAVGGNSETVLICTLNPTEYRETMCTLHFAAVAQEVRGTPRPMTVQLDSNQALQQYKTEMGKLKQLLEEERNRQAAGPPQQPEPLCGDPVGDPRFTGYAPAGHDLGGHAPTGCVAAGYAPLDHDARVAEERERFQRQLEEEREKRAELEDRLQQCKAELEEAAAREEELRQKMMELDIFKLDMIARELKKIEQSLGGSKTQMQGFLGAECKKLQNFTEREIVGNFMRAQQDSLAGLKAHVKDVIRQCLNETQKMHIGSAVDDPNAVPTSPLKPPPD</sequence>
<dbReference type="GO" id="GO:0003777">
    <property type="term" value="F:microtubule motor activity"/>
    <property type="evidence" value="ECO:0007669"/>
    <property type="project" value="InterPro"/>
</dbReference>
<feature type="compositionally biased region" description="Polar residues" evidence="7">
    <location>
        <begin position="180"/>
        <end position="191"/>
    </location>
</feature>
<proteinExistence type="inferred from homology"/>